<sequence length="312" mass="35779">MPITTFKSIRMNALAYSLYIGRNSIFQILHKFGCSLSKMDELFFSQGVSALDIICFKGFSEMIKYYLPYYIETYPNGRNKERLFSIEIKNGEDVLKASESLTPIQTLVRHGHIQALTVVCEFFIEKSSIPYEFDLNYRDEKGENSPLIACRYGNYNMVKFLYHKCGCTFTELNNAKENAIQIATAGSRIYPSLQYTKIVSFLVKVVGISITYNYEETLLLAENRELIAFIECALQEKSLFIKKEDLEKMCCKTQEKNNESQSLDGKSYLGQNFMLLYKKEYGDHTDSVPSSIIDCENSATSFIGSCLLEFHK</sequence>
<organism evidence="1 2">
    <name type="scientific">Stentor coeruleus</name>
    <dbReference type="NCBI Taxonomy" id="5963"/>
    <lineage>
        <taxon>Eukaryota</taxon>
        <taxon>Sar</taxon>
        <taxon>Alveolata</taxon>
        <taxon>Ciliophora</taxon>
        <taxon>Postciliodesmatophora</taxon>
        <taxon>Heterotrichea</taxon>
        <taxon>Heterotrichida</taxon>
        <taxon>Stentoridae</taxon>
        <taxon>Stentor</taxon>
    </lineage>
</organism>
<name>A0A1R2BWH0_9CILI</name>
<dbReference type="InterPro" id="IPR036770">
    <property type="entry name" value="Ankyrin_rpt-contain_sf"/>
</dbReference>
<evidence type="ECO:0000313" key="1">
    <source>
        <dbReference type="EMBL" id="OMJ81114.1"/>
    </source>
</evidence>
<gene>
    <name evidence="1" type="ORF">SteCoe_18475</name>
</gene>
<accession>A0A1R2BWH0</accession>
<keyword evidence="2" id="KW-1185">Reference proteome</keyword>
<proteinExistence type="predicted"/>
<evidence type="ECO:0008006" key="3">
    <source>
        <dbReference type="Google" id="ProtNLM"/>
    </source>
</evidence>
<dbReference type="EMBL" id="MPUH01000393">
    <property type="protein sequence ID" value="OMJ81114.1"/>
    <property type="molecule type" value="Genomic_DNA"/>
</dbReference>
<comment type="caution">
    <text evidence="1">The sequence shown here is derived from an EMBL/GenBank/DDBJ whole genome shotgun (WGS) entry which is preliminary data.</text>
</comment>
<dbReference type="SUPFAM" id="SSF48403">
    <property type="entry name" value="Ankyrin repeat"/>
    <property type="match status" value="1"/>
</dbReference>
<evidence type="ECO:0000313" key="2">
    <source>
        <dbReference type="Proteomes" id="UP000187209"/>
    </source>
</evidence>
<reference evidence="1 2" key="1">
    <citation type="submission" date="2016-11" db="EMBL/GenBank/DDBJ databases">
        <title>The macronuclear genome of Stentor coeruleus: a giant cell with tiny introns.</title>
        <authorList>
            <person name="Slabodnick M."/>
            <person name="Ruby J.G."/>
            <person name="Reiff S.B."/>
            <person name="Swart E.C."/>
            <person name="Gosai S."/>
            <person name="Prabakaran S."/>
            <person name="Witkowska E."/>
            <person name="Larue G.E."/>
            <person name="Fisher S."/>
            <person name="Freeman R.M."/>
            <person name="Gunawardena J."/>
            <person name="Chu W."/>
            <person name="Stover N.A."/>
            <person name="Gregory B.D."/>
            <person name="Nowacki M."/>
            <person name="Derisi J."/>
            <person name="Roy S.W."/>
            <person name="Marshall W.F."/>
            <person name="Sood P."/>
        </authorList>
    </citation>
    <scope>NUCLEOTIDE SEQUENCE [LARGE SCALE GENOMIC DNA]</scope>
    <source>
        <strain evidence="1">WM001</strain>
    </source>
</reference>
<protein>
    <recommendedName>
        <fullName evidence="3">DUF3447 domain-containing protein</fullName>
    </recommendedName>
</protein>
<dbReference type="Gene3D" id="1.25.40.20">
    <property type="entry name" value="Ankyrin repeat-containing domain"/>
    <property type="match status" value="1"/>
</dbReference>
<dbReference type="AlphaFoldDB" id="A0A1R2BWH0"/>
<dbReference type="Proteomes" id="UP000187209">
    <property type="component" value="Unassembled WGS sequence"/>
</dbReference>